<dbReference type="KEGG" id="pmaw:MACH26_18990"/>
<dbReference type="EMBL" id="AP027272">
    <property type="protein sequence ID" value="BDX06378.1"/>
    <property type="molecule type" value="Genomic_DNA"/>
</dbReference>
<gene>
    <name evidence="1" type="ORF">MACH26_18990</name>
</gene>
<accession>A0AA48KQD2</accession>
<organism evidence="1 2">
    <name type="scientific">Planctobacterium marinum</name>
    <dbReference type="NCBI Taxonomy" id="1631968"/>
    <lineage>
        <taxon>Bacteria</taxon>
        <taxon>Pseudomonadati</taxon>
        <taxon>Pseudomonadota</taxon>
        <taxon>Gammaproteobacteria</taxon>
        <taxon>Alteromonadales</taxon>
        <taxon>Alteromonadaceae</taxon>
        <taxon>Planctobacterium</taxon>
    </lineage>
</organism>
<name>A0AA48KQD2_9ALTE</name>
<protein>
    <submittedName>
        <fullName evidence="1">Uncharacterized protein</fullName>
    </submittedName>
</protein>
<dbReference type="RefSeq" id="WP_338292398.1">
    <property type="nucleotide sequence ID" value="NZ_AP027272.1"/>
</dbReference>
<proteinExistence type="predicted"/>
<sequence length="166" mass="19123">MKLLTEIGSCLSPLFCFFFLTLSALSFAQPLAISSPTDINNELVRISTLQDKVLQFEELKRLLRSLRGLYSNHSVDREGEQFTPDPELENYLLQFEAVYAIFPDRLTLMPKCSTAELWLKSLYLPQKREIQAMPEQIRLFWQSYQRLCASSENGVYLPFSPETSGN</sequence>
<evidence type="ECO:0000313" key="1">
    <source>
        <dbReference type="EMBL" id="BDX06378.1"/>
    </source>
</evidence>
<dbReference type="AlphaFoldDB" id="A0AA48KQD2"/>
<reference evidence="1" key="1">
    <citation type="submission" date="2023-01" db="EMBL/GenBank/DDBJ databases">
        <title>Complete genome sequence of Planctobacterium marinum strain Dej080120_11.</title>
        <authorList>
            <person name="Ueki S."/>
            <person name="Maruyama F."/>
        </authorList>
    </citation>
    <scope>NUCLEOTIDE SEQUENCE</scope>
    <source>
        <strain evidence="1">Dej080120_11</strain>
    </source>
</reference>
<evidence type="ECO:0000313" key="2">
    <source>
        <dbReference type="Proteomes" id="UP001333710"/>
    </source>
</evidence>
<keyword evidence="2" id="KW-1185">Reference proteome</keyword>
<dbReference type="Proteomes" id="UP001333710">
    <property type="component" value="Chromosome"/>
</dbReference>